<dbReference type="AlphaFoldDB" id="A0A1X9MDQ3"/>
<reference evidence="1 2" key="1">
    <citation type="submission" date="2017-04" db="EMBL/GenBank/DDBJ databases">
        <title>Bacillus krulwichiae AM31D Genome sequencing and assembly.</title>
        <authorList>
            <person name="Krulwich T.A."/>
            <person name="Anastor L."/>
            <person name="Ehrlich R."/>
            <person name="Ehrlich G.D."/>
            <person name="Janto B."/>
        </authorList>
    </citation>
    <scope>NUCLEOTIDE SEQUENCE [LARGE SCALE GENOMIC DNA]</scope>
    <source>
        <strain evidence="1 2">AM31D</strain>
    </source>
</reference>
<sequence length="63" mass="7179">MVSVCPKHVKNGLDSLVVPHVYKLDQNQTRKNACKCQFCHLNANYKLDSFTVTQTNNELEKQG</sequence>
<dbReference type="EMBL" id="CP020814">
    <property type="protein sequence ID" value="ARK31567.1"/>
    <property type="molecule type" value="Genomic_DNA"/>
</dbReference>
<name>A0A1X9MDQ3_9BACI</name>
<evidence type="ECO:0000313" key="2">
    <source>
        <dbReference type="Proteomes" id="UP000193006"/>
    </source>
</evidence>
<protein>
    <submittedName>
        <fullName evidence="1">Uncharacterized protein</fullName>
    </submittedName>
</protein>
<accession>A0A1X9MDQ3</accession>
<dbReference type="Proteomes" id="UP000193006">
    <property type="component" value="Chromosome"/>
</dbReference>
<dbReference type="STRING" id="199441.BkAM31D_17910"/>
<dbReference type="KEGG" id="bkw:BkAM31D_17910"/>
<keyword evidence="2" id="KW-1185">Reference proteome</keyword>
<proteinExistence type="predicted"/>
<organism evidence="1 2">
    <name type="scientific">Halalkalibacter krulwichiae</name>
    <dbReference type="NCBI Taxonomy" id="199441"/>
    <lineage>
        <taxon>Bacteria</taxon>
        <taxon>Bacillati</taxon>
        <taxon>Bacillota</taxon>
        <taxon>Bacilli</taxon>
        <taxon>Bacillales</taxon>
        <taxon>Bacillaceae</taxon>
        <taxon>Halalkalibacter</taxon>
    </lineage>
</organism>
<gene>
    <name evidence="1" type="ORF">BkAM31D_17910</name>
</gene>
<evidence type="ECO:0000313" key="1">
    <source>
        <dbReference type="EMBL" id="ARK31567.1"/>
    </source>
</evidence>